<dbReference type="Proteomes" id="UP000509782">
    <property type="component" value="Chromosome"/>
</dbReference>
<keyword evidence="4" id="KW-0804">Transcription</keyword>
<dbReference type="InterPro" id="IPR050950">
    <property type="entry name" value="HTH-type_LysR_regulators"/>
</dbReference>
<dbReference type="GO" id="GO:0003700">
    <property type="term" value="F:DNA-binding transcription factor activity"/>
    <property type="evidence" value="ECO:0007669"/>
    <property type="project" value="InterPro"/>
</dbReference>
<dbReference type="InterPro" id="IPR000847">
    <property type="entry name" value="LysR_HTH_N"/>
</dbReference>
<evidence type="ECO:0000259" key="5">
    <source>
        <dbReference type="PROSITE" id="PS50931"/>
    </source>
</evidence>
<dbReference type="InterPro" id="IPR005119">
    <property type="entry name" value="LysR_subst-bd"/>
</dbReference>
<evidence type="ECO:0000256" key="1">
    <source>
        <dbReference type="ARBA" id="ARBA00009437"/>
    </source>
</evidence>
<gene>
    <name evidence="7" type="ORF">AAIK43_11680</name>
    <name evidence="6" type="ORF">FOC81_10425</name>
</gene>
<dbReference type="EMBL" id="CP154792">
    <property type="protein sequence ID" value="XAN18674.1"/>
    <property type="molecule type" value="Genomic_DNA"/>
</dbReference>
<dbReference type="PANTHER" id="PTHR30419:SF8">
    <property type="entry name" value="NITROGEN ASSIMILATION TRANSCRIPTIONAL ACTIVATOR-RELATED"/>
    <property type="match status" value="1"/>
</dbReference>
<name>A0A6N0JJ54_ACHDE</name>
<evidence type="ECO:0000313" key="9">
    <source>
        <dbReference type="Proteomes" id="UP001446337"/>
    </source>
</evidence>
<dbReference type="InterPro" id="IPR036390">
    <property type="entry name" value="WH_DNA-bd_sf"/>
</dbReference>
<dbReference type="RefSeq" id="WP_125283513.1">
    <property type="nucleotide sequence ID" value="NZ_CP054569.1"/>
</dbReference>
<dbReference type="PANTHER" id="PTHR30419">
    <property type="entry name" value="HTH-TYPE TRANSCRIPTIONAL REGULATOR YBHD"/>
    <property type="match status" value="1"/>
</dbReference>
<evidence type="ECO:0000313" key="7">
    <source>
        <dbReference type="EMBL" id="XAN18674.1"/>
    </source>
</evidence>
<keyword evidence="9" id="KW-1185">Reference proteome</keyword>
<accession>A0A6N0JJ54</accession>
<sequence length="298" mass="31915">MPINAYKVFVAIAERGSFAAAAHQLNLSPSAVSHALASFEEELGFTLFVRNRSGVRLTSGGEALLPTVREVLQSNEKLEQQASKLLGLEAGTVRIGAFSSVSVAWMPKIIRSFSELYPNIEVVIEQGGYDDVIEWILKSRVDLGFVTLPVAPGLDATPLYADPLVCIAPPGFLPKNKAYMTVAELAEHNLVLQGEGCGKETQQLLATHKVAIKSSARATDDAAIIAIVESGLGISIVPQLALLNYRSSVQAFPFYPAESRAIVLSSLSHAGLAPAAKAMHRHIVESVASWSKQEKGKI</sequence>
<dbReference type="FunFam" id="1.10.10.10:FF:000001">
    <property type="entry name" value="LysR family transcriptional regulator"/>
    <property type="match status" value="1"/>
</dbReference>
<dbReference type="AlphaFoldDB" id="A0A6N0JJ54"/>
<feature type="domain" description="HTH lysR-type" evidence="5">
    <location>
        <begin position="1"/>
        <end position="58"/>
    </location>
</feature>
<dbReference type="SUPFAM" id="SSF53850">
    <property type="entry name" value="Periplasmic binding protein-like II"/>
    <property type="match status" value="1"/>
</dbReference>
<evidence type="ECO:0000313" key="8">
    <source>
        <dbReference type="Proteomes" id="UP000509782"/>
    </source>
</evidence>
<dbReference type="CDD" id="cd05466">
    <property type="entry name" value="PBP2_LTTR_substrate"/>
    <property type="match status" value="1"/>
</dbReference>
<dbReference type="SUPFAM" id="SSF46785">
    <property type="entry name" value="Winged helix' DNA-binding domain"/>
    <property type="match status" value="1"/>
</dbReference>
<proteinExistence type="inferred from homology"/>
<dbReference type="GO" id="GO:0003677">
    <property type="term" value="F:DNA binding"/>
    <property type="evidence" value="ECO:0007669"/>
    <property type="project" value="UniProtKB-KW"/>
</dbReference>
<protein>
    <submittedName>
        <fullName evidence="6">LysR family transcriptional regulator</fullName>
    </submittedName>
</protein>
<organism evidence="6 8">
    <name type="scientific">Achromobacter denitrificans</name>
    <name type="common">Alcaligenes denitrificans</name>
    <dbReference type="NCBI Taxonomy" id="32002"/>
    <lineage>
        <taxon>Bacteria</taxon>
        <taxon>Pseudomonadati</taxon>
        <taxon>Pseudomonadota</taxon>
        <taxon>Betaproteobacteria</taxon>
        <taxon>Burkholderiales</taxon>
        <taxon>Alcaligenaceae</taxon>
        <taxon>Achromobacter</taxon>
    </lineage>
</organism>
<dbReference type="EMBL" id="CP054569">
    <property type="protein sequence ID" value="QKQ47087.1"/>
    <property type="molecule type" value="Genomic_DNA"/>
</dbReference>
<evidence type="ECO:0000256" key="4">
    <source>
        <dbReference type="ARBA" id="ARBA00023163"/>
    </source>
</evidence>
<dbReference type="GO" id="GO:0005829">
    <property type="term" value="C:cytosol"/>
    <property type="evidence" value="ECO:0007669"/>
    <property type="project" value="TreeGrafter"/>
</dbReference>
<comment type="similarity">
    <text evidence="1">Belongs to the LysR transcriptional regulatory family.</text>
</comment>
<keyword evidence="3" id="KW-0238">DNA-binding</keyword>
<dbReference type="Gene3D" id="1.10.10.10">
    <property type="entry name" value="Winged helix-like DNA-binding domain superfamily/Winged helix DNA-binding domain"/>
    <property type="match status" value="1"/>
</dbReference>
<keyword evidence="2" id="KW-0805">Transcription regulation</keyword>
<dbReference type="Pfam" id="PF00126">
    <property type="entry name" value="HTH_1"/>
    <property type="match status" value="1"/>
</dbReference>
<dbReference type="Pfam" id="PF03466">
    <property type="entry name" value="LysR_substrate"/>
    <property type="match status" value="1"/>
</dbReference>
<dbReference type="Gene3D" id="3.40.190.290">
    <property type="match status" value="1"/>
</dbReference>
<dbReference type="OrthoDB" id="110033at2"/>
<dbReference type="Proteomes" id="UP001446337">
    <property type="component" value="Chromosome"/>
</dbReference>
<dbReference type="InterPro" id="IPR036388">
    <property type="entry name" value="WH-like_DNA-bd_sf"/>
</dbReference>
<evidence type="ECO:0000313" key="6">
    <source>
        <dbReference type="EMBL" id="QKQ47087.1"/>
    </source>
</evidence>
<reference evidence="7 9" key="2">
    <citation type="submission" date="2024-05" db="EMBL/GenBank/DDBJ databases">
        <title>Achromobacter denitrificans. BP1, complete genome.</title>
        <authorList>
            <person name="Zhang B."/>
        </authorList>
    </citation>
    <scope>NUCLEOTIDE SEQUENCE [LARGE SCALE GENOMIC DNA]</scope>
    <source>
        <strain evidence="7 9">BP1</strain>
    </source>
</reference>
<dbReference type="PROSITE" id="PS50931">
    <property type="entry name" value="HTH_LYSR"/>
    <property type="match status" value="1"/>
</dbReference>
<evidence type="ECO:0000256" key="2">
    <source>
        <dbReference type="ARBA" id="ARBA00023015"/>
    </source>
</evidence>
<evidence type="ECO:0000256" key="3">
    <source>
        <dbReference type="ARBA" id="ARBA00023125"/>
    </source>
</evidence>
<reference evidence="6 8" key="1">
    <citation type="submission" date="2020-05" db="EMBL/GenBank/DDBJ databases">
        <title>FDA dAtabase for Regulatory Grade micrObial Sequences (FDA-ARGOS): Supporting development and validation of Infectious Disease Dx tests.</title>
        <authorList>
            <person name="Sproer C."/>
            <person name="Gronow S."/>
            <person name="Severitt S."/>
            <person name="Schroder I."/>
            <person name="Tallon L."/>
            <person name="Sadzewicz L."/>
            <person name="Zhao X."/>
            <person name="Vavikolanu K."/>
            <person name="Mehta A."/>
            <person name="Aluvathingal J."/>
            <person name="Nadendla S."/>
            <person name="Myers T."/>
            <person name="Yan Y."/>
            <person name="Sichtig H."/>
        </authorList>
    </citation>
    <scope>NUCLEOTIDE SEQUENCE [LARGE SCALE GENOMIC DNA]</scope>
    <source>
        <strain evidence="6 8">FDAARGOS_787</strain>
    </source>
</reference>